<dbReference type="PROSITE" id="PS51459">
    <property type="entry name" value="FIDO"/>
    <property type="match status" value="1"/>
</dbReference>
<gene>
    <name evidence="2" type="ORF">M2152_002756</name>
</gene>
<accession>A0ABT6KTQ4</accession>
<protein>
    <submittedName>
        <fullName evidence="2">Fic family protein</fullName>
    </submittedName>
</protein>
<dbReference type="RefSeq" id="WP_322134849.1">
    <property type="nucleotide sequence ID" value="NZ_CP085036.1"/>
</dbReference>
<dbReference type="Proteomes" id="UP001160142">
    <property type="component" value="Unassembled WGS sequence"/>
</dbReference>
<evidence type="ECO:0000313" key="3">
    <source>
        <dbReference type="Proteomes" id="UP001160142"/>
    </source>
</evidence>
<dbReference type="Gene3D" id="1.10.3290.10">
    <property type="entry name" value="Fido-like domain"/>
    <property type="match status" value="1"/>
</dbReference>
<dbReference type="InterPro" id="IPR036597">
    <property type="entry name" value="Fido-like_dom_sf"/>
</dbReference>
<dbReference type="Pfam" id="PF02661">
    <property type="entry name" value="Fic"/>
    <property type="match status" value="1"/>
</dbReference>
<organism evidence="2 3">
    <name type="scientific">Antiquaquibacter oligotrophicus</name>
    <dbReference type="NCBI Taxonomy" id="2880260"/>
    <lineage>
        <taxon>Bacteria</taxon>
        <taxon>Bacillati</taxon>
        <taxon>Actinomycetota</taxon>
        <taxon>Actinomycetes</taxon>
        <taxon>Micrococcales</taxon>
        <taxon>Microbacteriaceae</taxon>
        <taxon>Antiquaquibacter</taxon>
    </lineage>
</organism>
<evidence type="ECO:0000313" key="2">
    <source>
        <dbReference type="EMBL" id="MDH6182574.1"/>
    </source>
</evidence>
<dbReference type="EMBL" id="JARXVQ010000001">
    <property type="protein sequence ID" value="MDH6182574.1"/>
    <property type="molecule type" value="Genomic_DNA"/>
</dbReference>
<comment type="caution">
    <text evidence="2">The sequence shown here is derived from an EMBL/GenBank/DDBJ whole genome shotgun (WGS) entry which is preliminary data.</text>
</comment>
<dbReference type="InterPro" id="IPR040198">
    <property type="entry name" value="Fido_containing"/>
</dbReference>
<reference evidence="2 3" key="1">
    <citation type="submission" date="2023-04" db="EMBL/GenBank/DDBJ databases">
        <title>Genome Encyclopedia of Bacteria and Archaea VI: Functional Genomics of Type Strains.</title>
        <authorList>
            <person name="Whitman W."/>
        </authorList>
    </citation>
    <scope>NUCLEOTIDE SEQUENCE [LARGE SCALE GENOMIC DNA]</scope>
    <source>
        <strain evidence="2 3">SG_E_30_P1</strain>
    </source>
</reference>
<evidence type="ECO:0000259" key="1">
    <source>
        <dbReference type="PROSITE" id="PS51459"/>
    </source>
</evidence>
<sequence>MSEVVPVTPLTYVEDVWTVAHPEASRTVRQRENGPYLRPTVPAIAHLVLDLPGAVAASVDEATQELSRFDTYATTRLGDGELAPMSAILLRTESASSSHIEQITAGARQIALAELGESTAENANLIVRNTHAMEAALALADDLDETGILQLHSELLADKPEWAGQYRASLVWVGGSKYGPRGASHVGPSHDDVPALMSDLVTFLRRSDLPPLVQAAIAHAQLETIHPFSDGNGRAGRALVHAVLRHSGIVARATAPVSAGLLRDTEGYFDALTSYRAGDAAPIIETFAAASRFAARSGVELVDELHTQVLLSAESLEGIRSDAAAHRVIPLLVGQPIVTVKFLRDALRLPERAAFRAVETLMERGVLQERSGRARGRVYQHAGILGVLDDYAAELRRR</sequence>
<proteinExistence type="predicted"/>
<dbReference type="PANTHER" id="PTHR13504">
    <property type="entry name" value="FIDO DOMAIN-CONTAINING PROTEIN DDB_G0283145"/>
    <property type="match status" value="1"/>
</dbReference>
<dbReference type="PANTHER" id="PTHR13504:SF38">
    <property type="entry name" value="FIDO DOMAIN-CONTAINING PROTEIN"/>
    <property type="match status" value="1"/>
</dbReference>
<keyword evidence="3" id="KW-1185">Reference proteome</keyword>
<dbReference type="InterPro" id="IPR003812">
    <property type="entry name" value="Fido"/>
</dbReference>
<dbReference type="SUPFAM" id="SSF140931">
    <property type="entry name" value="Fic-like"/>
    <property type="match status" value="1"/>
</dbReference>
<name>A0ABT6KTQ4_9MICO</name>
<feature type="domain" description="Fido" evidence="1">
    <location>
        <begin position="143"/>
        <end position="289"/>
    </location>
</feature>